<keyword evidence="1" id="KW-1133">Transmembrane helix</keyword>
<dbReference type="InterPro" id="IPR000014">
    <property type="entry name" value="PAS"/>
</dbReference>
<dbReference type="InterPro" id="IPR013767">
    <property type="entry name" value="PAS_fold"/>
</dbReference>
<feature type="domain" description="PAS" evidence="2">
    <location>
        <begin position="226"/>
        <end position="297"/>
    </location>
</feature>
<dbReference type="RefSeq" id="WP_161762875.1">
    <property type="nucleotide sequence ID" value="NZ_JAAATX020000008.1"/>
</dbReference>
<dbReference type="PANTHER" id="PTHR44757:SF2">
    <property type="entry name" value="BIOFILM ARCHITECTURE MAINTENANCE PROTEIN MBAA"/>
    <property type="match status" value="1"/>
</dbReference>
<dbReference type="SMART" id="SM00091">
    <property type="entry name" value="PAS"/>
    <property type="match status" value="1"/>
</dbReference>
<keyword evidence="1" id="KW-0812">Transmembrane</keyword>
<feature type="transmembrane region" description="Helical" evidence="1">
    <location>
        <begin position="188"/>
        <end position="210"/>
    </location>
</feature>
<proteinExistence type="predicted"/>
<evidence type="ECO:0000256" key="1">
    <source>
        <dbReference type="SAM" id="Phobius"/>
    </source>
</evidence>
<evidence type="ECO:0000313" key="4">
    <source>
        <dbReference type="Proteomes" id="UP000731907"/>
    </source>
</evidence>
<protein>
    <submittedName>
        <fullName evidence="3">PAS domain S-box protein</fullName>
    </submittedName>
</protein>
<evidence type="ECO:0000313" key="3">
    <source>
        <dbReference type="EMBL" id="MBU9698762.1"/>
    </source>
</evidence>
<dbReference type="Proteomes" id="UP000731907">
    <property type="component" value="Unassembled WGS sequence"/>
</dbReference>
<reference evidence="3 4" key="1">
    <citation type="submission" date="2021-06" db="EMBL/GenBank/DDBJ databases">
        <title>Rhodobacteraceae bacterium strain HSP-20.</title>
        <authorList>
            <person name="Chen W.-M."/>
        </authorList>
    </citation>
    <scope>NUCLEOTIDE SEQUENCE [LARGE SCALE GENOMIC DNA]</scope>
    <source>
        <strain evidence="3 4">HSP-20</strain>
    </source>
</reference>
<organism evidence="3 4">
    <name type="scientific">Paragemmobacter amnigenus</name>
    <dbReference type="NCBI Taxonomy" id="2852097"/>
    <lineage>
        <taxon>Bacteria</taxon>
        <taxon>Pseudomonadati</taxon>
        <taxon>Pseudomonadota</taxon>
        <taxon>Alphaproteobacteria</taxon>
        <taxon>Rhodobacterales</taxon>
        <taxon>Paracoccaceae</taxon>
        <taxon>Paragemmobacter</taxon>
    </lineage>
</organism>
<dbReference type="Pfam" id="PF00989">
    <property type="entry name" value="PAS"/>
    <property type="match status" value="1"/>
</dbReference>
<dbReference type="PANTHER" id="PTHR44757">
    <property type="entry name" value="DIGUANYLATE CYCLASE DGCP"/>
    <property type="match status" value="1"/>
</dbReference>
<dbReference type="SUPFAM" id="SSF55785">
    <property type="entry name" value="PYP-like sensor domain (PAS domain)"/>
    <property type="match status" value="1"/>
</dbReference>
<keyword evidence="1" id="KW-0472">Membrane</keyword>
<sequence>MPQVTRRHKSDSVSVLRSKPAVALVALVWLVCLGAAASLTNDIYRSIASAAISRSDSVEYTLAQTEVELLRFLSAANQARQGPPDALANLRLAFDVLYSRLGVLQTGSAYRSAQDHEVFRTSLATARDFMESTVPQIDSPDPVLRAALPEIIQRASSLQPVIRAMVLDGLHHFTAENDFARNRTVDTLLRLSLLVLALILTAAAFLVVLLRSLGAERRTASAATSAASRLDKILSTSLGAIIVTDRTGHVRQMNRAAETTFGYTEAEALGQPVGALVVPQSLRAAHEHGMLRVLQTGEYHMVGRGRVETVARSKDRGEFPVEMSIDMSSDDQGEFYVAYVQDISDRRAKEREIAEQNEALQKEAYWDRLTGAMRRTRLQELYSDGIRIRDYVLGAFDIDDFKAPSPRCCFRGCASAMPSSRIHCSKPSWRCAAARTAARRRLPKRR</sequence>
<accession>A0ABS6J5I5</accession>
<dbReference type="PROSITE" id="PS50112">
    <property type="entry name" value="PAS"/>
    <property type="match status" value="1"/>
</dbReference>
<dbReference type="InterPro" id="IPR052155">
    <property type="entry name" value="Biofilm_reg_signaling"/>
</dbReference>
<dbReference type="InterPro" id="IPR035965">
    <property type="entry name" value="PAS-like_dom_sf"/>
</dbReference>
<dbReference type="NCBIfam" id="TIGR00229">
    <property type="entry name" value="sensory_box"/>
    <property type="match status" value="1"/>
</dbReference>
<comment type="caution">
    <text evidence="3">The sequence shown here is derived from an EMBL/GenBank/DDBJ whole genome shotgun (WGS) entry which is preliminary data.</text>
</comment>
<evidence type="ECO:0000259" key="2">
    <source>
        <dbReference type="PROSITE" id="PS50112"/>
    </source>
</evidence>
<keyword evidence="4" id="KW-1185">Reference proteome</keyword>
<dbReference type="CDD" id="cd00130">
    <property type="entry name" value="PAS"/>
    <property type="match status" value="1"/>
</dbReference>
<dbReference type="EMBL" id="JAAATX020000008">
    <property type="protein sequence ID" value="MBU9698762.1"/>
    <property type="molecule type" value="Genomic_DNA"/>
</dbReference>
<name>A0ABS6J5I5_9RHOB</name>
<dbReference type="Gene3D" id="3.30.450.20">
    <property type="entry name" value="PAS domain"/>
    <property type="match status" value="1"/>
</dbReference>
<gene>
    <name evidence="3" type="ORF">GU927_012995</name>
</gene>